<feature type="compositionally biased region" description="Basic and acidic residues" evidence="1">
    <location>
        <begin position="56"/>
        <end position="68"/>
    </location>
</feature>
<dbReference type="AlphaFoldDB" id="A0A7W3MW85"/>
<comment type="caution">
    <text evidence="2">The sequence shown here is derived from an EMBL/GenBank/DDBJ whole genome shotgun (WGS) entry which is preliminary data.</text>
</comment>
<protein>
    <submittedName>
        <fullName evidence="2">Uncharacterized protein</fullName>
    </submittedName>
</protein>
<feature type="compositionally biased region" description="Low complexity" evidence="1">
    <location>
        <begin position="39"/>
        <end position="48"/>
    </location>
</feature>
<dbReference type="RefSeq" id="WP_182704931.1">
    <property type="nucleotide sequence ID" value="NZ_JACJII010000001.1"/>
</dbReference>
<organism evidence="2 3">
    <name type="scientific">Thermomonospora cellulosilytica</name>
    <dbReference type="NCBI Taxonomy" id="1411118"/>
    <lineage>
        <taxon>Bacteria</taxon>
        <taxon>Bacillati</taxon>
        <taxon>Actinomycetota</taxon>
        <taxon>Actinomycetes</taxon>
        <taxon>Streptosporangiales</taxon>
        <taxon>Thermomonosporaceae</taxon>
        <taxon>Thermomonospora</taxon>
    </lineage>
</organism>
<evidence type="ECO:0000313" key="3">
    <source>
        <dbReference type="Proteomes" id="UP000539313"/>
    </source>
</evidence>
<feature type="compositionally biased region" description="Pro residues" evidence="1">
    <location>
        <begin position="29"/>
        <end position="38"/>
    </location>
</feature>
<keyword evidence="3" id="KW-1185">Reference proteome</keyword>
<dbReference type="EMBL" id="JACJII010000001">
    <property type="protein sequence ID" value="MBA9003054.1"/>
    <property type="molecule type" value="Genomic_DNA"/>
</dbReference>
<evidence type="ECO:0000256" key="1">
    <source>
        <dbReference type="SAM" id="MobiDB-lite"/>
    </source>
</evidence>
<dbReference type="Proteomes" id="UP000539313">
    <property type="component" value="Unassembled WGS sequence"/>
</dbReference>
<gene>
    <name evidence="2" type="ORF">HNR21_001936</name>
</gene>
<name>A0A7W3MW85_9ACTN</name>
<reference evidence="2 3" key="1">
    <citation type="submission" date="2020-08" db="EMBL/GenBank/DDBJ databases">
        <title>Sequencing the genomes of 1000 actinobacteria strains.</title>
        <authorList>
            <person name="Klenk H.-P."/>
        </authorList>
    </citation>
    <scope>NUCLEOTIDE SEQUENCE [LARGE SCALE GENOMIC DNA]</scope>
    <source>
        <strain evidence="2 3">DSM 45823</strain>
    </source>
</reference>
<accession>A0A7W3MW85</accession>
<feature type="region of interest" description="Disordered" evidence="1">
    <location>
        <begin position="15"/>
        <end position="68"/>
    </location>
</feature>
<sequence>MNAPYLYKPCASATRTGNVTERVSGGNAPPAPPEPTHVPPHTTVTRTRYAPPGSPADDRVNVYEQSVR</sequence>
<proteinExistence type="predicted"/>
<evidence type="ECO:0000313" key="2">
    <source>
        <dbReference type="EMBL" id="MBA9003054.1"/>
    </source>
</evidence>